<dbReference type="EMBL" id="CALLCH030000018">
    <property type="protein sequence ID" value="CAI4218407.1"/>
    <property type="molecule type" value="Genomic_DNA"/>
</dbReference>
<feature type="transmembrane region" description="Helical" evidence="1">
    <location>
        <begin position="83"/>
        <end position="104"/>
    </location>
</feature>
<evidence type="ECO:0000313" key="2">
    <source>
        <dbReference type="EMBL" id="CAI4218407.1"/>
    </source>
</evidence>
<organism evidence="2 3">
    <name type="scientific">Parascedosporium putredinis</name>
    <dbReference type="NCBI Taxonomy" id="1442378"/>
    <lineage>
        <taxon>Eukaryota</taxon>
        <taxon>Fungi</taxon>
        <taxon>Dikarya</taxon>
        <taxon>Ascomycota</taxon>
        <taxon>Pezizomycotina</taxon>
        <taxon>Sordariomycetes</taxon>
        <taxon>Hypocreomycetidae</taxon>
        <taxon>Microascales</taxon>
        <taxon>Microascaceae</taxon>
        <taxon>Parascedosporium</taxon>
    </lineage>
</organism>
<feature type="non-terminal residue" evidence="2">
    <location>
        <position position="143"/>
    </location>
</feature>
<comment type="caution">
    <text evidence="2">The sequence shown here is derived from an EMBL/GenBank/DDBJ whole genome shotgun (WGS) entry which is preliminary data.</text>
</comment>
<accession>A0A9P1H7Y8</accession>
<dbReference type="Proteomes" id="UP000838763">
    <property type="component" value="Unassembled WGS sequence"/>
</dbReference>
<gene>
    <name evidence="2" type="ORF">PPNO1_LOCUS7995</name>
</gene>
<feature type="transmembrane region" description="Helical" evidence="1">
    <location>
        <begin position="6"/>
        <end position="32"/>
    </location>
</feature>
<evidence type="ECO:0000256" key="1">
    <source>
        <dbReference type="SAM" id="Phobius"/>
    </source>
</evidence>
<proteinExistence type="predicted"/>
<name>A0A9P1H7Y8_9PEZI</name>
<keyword evidence="3" id="KW-1185">Reference proteome</keyword>
<keyword evidence="1" id="KW-0812">Transmembrane</keyword>
<keyword evidence="1" id="KW-1133">Transmembrane helix</keyword>
<sequence length="143" mass="15577">MEIAGIFFIIILALGVIGSLSVLCASLFSLVLKSSSSKYQAAASTHAPRFNHPVTTPYPKDPNFIHTETARSRTRRFGAAKTLVVVTSILAFLRVTITIIAIFANVPGDLLSFLEIATKCSLYTALIVLKRQFSPPIRRDGLL</sequence>
<reference evidence="2" key="1">
    <citation type="submission" date="2022-11" db="EMBL/GenBank/DDBJ databases">
        <authorList>
            <person name="Scott C."/>
            <person name="Bruce N."/>
        </authorList>
    </citation>
    <scope>NUCLEOTIDE SEQUENCE</scope>
</reference>
<dbReference type="AlphaFoldDB" id="A0A9P1H7Y8"/>
<evidence type="ECO:0000313" key="3">
    <source>
        <dbReference type="Proteomes" id="UP000838763"/>
    </source>
</evidence>
<keyword evidence="1" id="KW-0472">Membrane</keyword>
<protein>
    <submittedName>
        <fullName evidence="2">Uncharacterized protein</fullName>
    </submittedName>
</protein>